<keyword evidence="8 14" id="KW-0472">Membrane</keyword>
<keyword evidence="6 14" id="KW-1133">Transmembrane helix</keyword>
<dbReference type="Gene3D" id="1.20.1070.10">
    <property type="entry name" value="Rhodopsin 7-helix transmembrane proteins"/>
    <property type="match status" value="1"/>
</dbReference>
<keyword evidence="9 12" id="KW-0675">Receptor</keyword>
<feature type="region of interest" description="Disordered" evidence="13">
    <location>
        <begin position="323"/>
        <end position="345"/>
    </location>
</feature>
<dbReference type="PROSITE" id="PS50262">
    <property type="entry name" value="G_PROTEIN_RECEP_F1_2"/>
    <property type="match status" value="1"/>
</dbReference>
<keyword evidence="7 12" id="KW-0297">G-protein coupled receptor</keyword>
<feature type="transmembrane region" description="Helical" evidence="14">
    <location>
        <begin position="151"/>
        <end position="172"/>
    </location>
</feature>
<evidence type="ECO:0000256" key="11">
    <source>
        <dbReference type="ARBA" id="ARBA00032251"/>
    </source>
</evidence>
<keyword evidence="5 12" id="KW-0812">Transmembrane</keyword>
<evidence type="ECO:0000256" key="4">
    <source>
        <dbReference type="ARBA" id="ARBA00018873"/>
    </source>
</evidence>
<feature type="compositionally biased region" description="Basic and acidic residues" evidence="13">
    <location>
        <begin position="480"/>
        <end position="489"/>
    </location>
</feature>
<evidence type="ECO:0000256" key="1">
    <source>
        <dbReference type="ARBA" id="ARBA00004100"/>
    </source>
</evidence>
<evidence type="ECO:0000256" key="8">
    <source>
        <dbReference type="ARBA" id="ARBA00023136"/>
    </source>
</evidence>
<protein>
    <recommendedName>
        <fullName evidence="4">Thyrotropin-releasing hormone receptor</fullName>
    </recommendedName>
    <alternativeName>
        <fullName evidence="11">Thyroliberin receptor</fullName>
    </alternativeName>
</protein>
<dbReference type="PROSITE" id="PS00237">
    <property type="entry name" value="G_PROTEIN_RECEP_F1_1"/>
    <property type="match status" value="1"/>
</dbReference>
<dbReference type="SUPFAM" id="SSF81321">
    <property type="entry name" value="Family A G protein-coupled receptor-like"/>
    <property type="match status" value="1"/>
</dbReference>
<evidence type="ECO:0000259" key="15">
    <source>
        <dbReference type="PROSITE" id="PS50262"/>
    </source>
</evidence>
<evidence type="ECO:0000256" key="6">
    <source>
        <dbReference type="ARBA" id="ARBA00022989"/>
    </source>
</evidence>
<feature type="region of interest" description="Disordered" evidence="13">
    <location>
        <begin position="199"/>
        <end position="261"/>
    </location>
</feature>
<dbReference type="PANTHER" id="PTHR24243:SF233">
    <property type="entry name" value="THYROTROPIN-RELEASING HORMONE RECEPTOR"/>
    <property type="match status" value="1"/>
</dbReference>
<evidence type="ECO:0000256" key="5">
    <source>
        <dbReference type="ARBA" id="ARBA00022692"/>
    </source>
</evidence>
<dbReference type="PRINTS" id="PR01846">
    <property type="entry name" value="TRHRFAMILY"/>
</dbReference>
<dbReference type="VEuPathDB" id="VectorBase:AMEC006589"/>
<feature type="transmembrane region" description="Helical" evidence="14">
    <location>
        <begin position="425"/>
        <end position="451"/>
    </location>
</feature>
<reference evidence="17" key="1">
    <citation type="submission" date="2014-01" db="EMBL/GenBank/DDBJ databases">
        <title>The Genome Sequence of Anopheles melas CM1001059_A (V2).</title>
        <authorList>
            <consortium name="The Broad Institute Genomics Platform"/>
            <person name="Neafsey D.E."/>
            <person name="Besansky N."/>
            <person name="Howell P."/>
            <person name="Walton C."/>
            <person name="Young S.K."/>
            <person name="Zeng Q."/>
            <person name="Gargeya S."/>
            <person name="Fitzgerald M."/>
            <person name="Haas B."/>
            <person name="Abouelleil A."/>
            <person name="Allen A.W."/>
            <person name="Alvarado L."/>
            <person name="Arachchi H.M."/>
            <person name="Berlin A.M."/>
            <person name="Chapman S.B."/>
            <person name="Gainer-Dewar J."/>
            <person name="Goldberg J."/>
            <person name="Griggs A."/>
            <person name="Gujja S."/>
            <person name="Hansen M."/>
            <person name="Howarth C."/>
            <person name="Imamovic A."/>
            <person name="Ireland A."/>
            <person name="Larimer J."/>
            <person name="McCowan C."/>
            <person name="Murphy C."/>
            <person name="Pearson M."/>
            <person name="Poon T.W."/>
            <person name="Priest M."/>
            <person name="Roberts A."/>
            <person name="Saif S."/>
            <person name="Shea T."/>
            <person name="Sisk P."/>
            <person name="Sykes S."/>
            <person name="Wortman J."/>
            <person name="Nusbaum C."/>
            <person name="Birren B."/>
        </authorList>
    </citation>
    <scope>NUCLEOTIDE SEQUENCE [LARGE SCALE GENOMIC DNA]</scope>
    <source>
        <strain evidence="17">CM1001059</strain>
    </source>
</reference>
<feature type="compositionally biased region" description="Basic and acidic residues" evidence="13">
    <location>
        <begin position="407"/>
        <end position="419"/>
    </location>
</feature>
<evidence type="ECO:0000313" key="16">
    <source>
        <dbReference type="EnsemblMetazoa" id="AMEC006589-PA"/>
    </source>
</evidence>
<comment type="subcellular location">
    <subcellularLocation>
        <location evidence="2">Membrane</location>
        <topology evidence="2">Multi-pass membrane protein</topology>
    </subcellularLocation>
</comment>
<dbReference type="GO" id="GO:0005886">
    <property type="term" value="C:plasma membrane"/>
    <property type="evidence" value="ECO:0007669"/>
    <property type="project" value="TreeGrafter"/>
</dbReference>
<dbReference type="PANTHER" id="PTHR24243">
    <property type="entry name" value="G-PROTEIN COUPLED RECEPTOR"/>
    <property type="match status" value="1"/>
</dbReference>
<dbReference type="InterPro" id="IPR000276">
    <property type="entry name" value="GPCR_Rhodpsn"/>
</dbReference>
<evidence type="ECO:0000256" key="12">
    <source>
        <dbReference type="RuleBase" id="RU000688"/>
    </source>
</evidence>
<feature type="transmembrane region" description="Helical" evidence="14">
    <location>
        <begin position="57"/>
        <end position="80"/>
    </location>
</feature>
<evidence type="ECO:0000256" key="14">
    <source>
        <dbReference type="SAM" id="Phobius"/>
    </source>
</evidence>
<feature type="domain" description="G-protein coupled receptors family 1 profile" evidence="15">
    <location>
        <begin position="45"/>
        <end position="173"/>
    </location>
</feature>
<reference evidence="16" key="2">
    <citation type="submission" date="2020-05" db="UniProtKB">
        <authorList>
            <consortium name="EnsemblMetazoa"/>
        </authorList>
    </citation>
    <scope>IDENTIFICATION</scope>
    <source>
        <strain evidence="16">CM1001059</strain>
    </source>
</reference>
<dbReference type="PRINTS" id="PR00237">
    <property type="entry name" value="GPCRRHODOPSN"/>
</dbReference>
<proteinExistence type="inferred from homology"/>
<dbReference type="Pfam" id="PF00001">
    <property type="entry name" value="7tm_1"/>
    <property type="match status" value="1"/>
</dbReference>
<evidence type="ECO:0000256" key="13">
    <source>
        <dbReference type="SAM" id="MobiDB-lite"/>
    </source>
</evidence>
<comment type="function">
    <text evidence="1">Receptor for thyrotropin-releasing hormone (TRH). Upon ligand binding, this G-protein-coupled receptor triggers activation of the phosphatidylinositol (IP3)-calcium-protein kinase C (PKC) pathway.</text>
</comment>
<dbReference type="Proteomes" id="UP000075902">
    <property type="component" value="Unassembled WGS sequence"/>
</dbReference>
<feature type="region of interest" description="Disordered" evidence="13">
    <location>
        <begin position="377"/>
        <end position="421"/>
    </location>
</feature>
<evidence type="ECO:0000313" key="17">
    <source>
        <dbReference type="Proteomes" id="UP000075902"/>
    </source>
</evidence>
<evidence type="ECO:0000256" key="10">
    <source>
        <dbReference type="ARBA" id="ARBA00023224"/>
    </source>
</evidence>
<evidence type="ECO:0000256" key="9">
    <source>
        <dbReference type="ARBA" id="ARBA00023170"/>
    </source>
</evidence>
<organism evidence="16 17">
    <name type="scientific">Anopheles melas</name>
    <dbReference type="NCBI Taxonomy" id="34690"/>
    <lineage>
        <taxon>Eukaryota</taxon>
        <taxon>Metazoa</taxon>
        <taxon>Ecdysozoa</taxon>
        <taxon>Arthropoda</taxon>
        <taxon>Hexapoda</taxon>
        <taxon>Insecta</taxon>
        <taxon>Pterygota</taxon>
        <taxon>Neoptera</taxon>
        <taxon>Endopterygota</taxon>
        <taxon>Diptera</taxon>
        <taxon>Nematocera</taxon>
        <taxon>Culicoidea</taxon>
        <taxon>Culicidae</taxon>
        <taxon>Anophelinae</taxon>
        <taxon>Anopheles</taxon>
    </lineage>
</organism>
<name>A0A182TQM0_9DIPT</name>
<dbReference type="STRING" id="34690.A0A182TQM0"/>
<comment type="similarity">
    <text evidence="3 12">Belongs to the G-protein coupled receptor 1 family.</text>
</comment>
<sequence>MRNYITMKTQKRLADQILTGSCHPILMISSYEYVEYIDGNMVAACLSPVDSFWPASFFVGSIVLFFIVPLLILVVLYSVIAKNLMENPTIIMSSASSGNRGNVYKYRKQVIFMLGAVVVSFFVCLLPFRALTLWIIIVPSEAIVSIGIERFYILLYFCRIMLYMNSAINPILYNLMSSKFRNGFLQLLGCGKIVRSDSISSGGTRKGGGTFHTGSTNLSSSHGTSQRKGGQREESSSSSSSIRRPTVQFQHPPVSDEWHPGQGVLRRHSSIISIRGAVPAVAGNGKSHDSVAPPPLSVRANSSKIVEEEEVAGEGCLQQALAAVEPPTPPPPPPPPPLPNSNGFHRFKDRVRIAGSRQSYRARLDFHHYRTGGYVGQGQLTATTPTTTTKNTATTEEEEEESIDVAARPDDEPPRRSNDNNRFSLLHAATAALATATTAATATAVMVIVAASGSVDLVDESTDHERPGERFQSVDQTDWTGREAERNNGKESPALAAPCIAPSPCAVVSMECDI</sequence>
<keyword evidence="17" id="KW-1185">Reference proteome</keyword>
<keyword evidence="10 12" id="KW-0807">Transducer</keyword>
<dbReference type="InterPro" id="IPR002120">
    <property type="entry name" value="TRH_rcpt_1"/>
</dbReference>
<evidence type="ECO:0000256" key="7">
    <source>
        <dbReference type="ARBA" id="ARBA00023040"/>
    </source>
</evidence>
<feature type="compositionally biased region" description="Low complexity" evidence="13">
    <location>
        <begin position="381"/>
        <end position="394"/>
    </location>
</feature>
<feature type="compositionally biased region" description="Pro residues" evidence="13">
    <location>
        <begin position="326"/>
        <end position="339"/>
    </location>
</feature>
<feature type="transmembrane region" description="Helical" evidence="14">
    <location>
        <begin position="110"/>
        <end position="139"/>
    </location>
</feature>
<feature type="compositionally biased region" description="Polar residues" evidence="13">
    <location>
        <begin position="212"/>
        <end position="228"/>
    </location>
</feature>
<feature type="region of interest" description="Disordered" evidence="13">
    <location>
        <begin position="459"/>
        <end position="495"/>
    </location>
</feature>
<evidence type="ECO:0000256" key="3">
    <source>
        <dbReference type="ARBA" id="ARBA00010663"/>
    </source>
</evidence>
<dbReference type="AlphaFoldDB" id="A0A182TQM0"/>
<dbReference type="InterPro" id="IPR017452">
    <property type="entry name" value="GPCR_Rhodpsn_7TM"/>
</dbReference>
<dbReference type="EnsemblMetazoa" id="AMEC006589-RA">
    <property type="protein sequence ID" value="AMEC006589-PA"/>
    <property type="gene ID" value="AMEC006589"/>
</dbReference>
<dbReference type="GO" id="GO:0004997">
    <property type="term" value="F:thyrotropin-releasing hormone receptor activity"/>
    <property type="evidence" value="ECO:0007669"/>
    <property type="project" value="InterPro"/>
</dbReference>
<evidence type="ECO:0000256" key="2">
    <source>
        <dbReference type="ARBA" id="ARBA00004141"/>
    </source>
</evidence>
<accession>A0A182TQM0</accession>